<name>A0A7J7E0N7_TRIWF</name>
<evidence type="ECO:0000256" key="5">
    <source>
        <dbReference type="SAM" id="MobiDB-lite"/>
    </source>
</evidence>
<feature type="compositionally biased region" description="Basic and acidic residues" evidence="5">
    <location>
        <begin position="50"/>
        <end position="73"/>
    </location>
</feature>
<protein>
    <submittedName>
        <fullName evidence="7">Splicing factor isoform 1</fullName>
    </submittedName>
</protein>
<evidence type="ECO:0000256" key="1">
    <source>
        <dbReference type="ARBA" id="ARBA00022553"/>
    </source>
</evidence>
<dbReference type="CDD" id="cd12284">
    <property type="entry name" value="RRM2_RBM23_RBM39"/>
    <property type="match status" value="1"/>
</dbReference>
<dbReference type="InterPro" id="IPR006509">
    <property type="entry name" value="RBM39_SF"/>
</dbReference>
<dbReference type="GO" id="GO:0006397">
    <property type="term" value="P:mRNA processing"/>
    <property type="evidence" value="ECO:0007669"/>
    <property type="project" value="InterPro"/>
</dbReference>
<comment type="caution">
    <text evidence="7">The sequence shown here is derived from an EMBL/GenBank/DDBJ whole genome shotgun (WGS) entry which is preliminary data.</text>
</comment>
<evidence type="ECO:0000256" key="2">
    <source>
        <dbReference type="ARBA" id="ARBA00022737"/>
    </source>
</evidence>
<dbReference type="InParanoid" id="A0A7J7E0N7"/>
<dbReference type="EMBL" id="JAAARO010000002">
    <property type="protein sequence ID" value="KAF5752004.1"/>
    <property type="molecule type" value="Genomic_DNA"/>
</dbReference>
<dbReference type="PANTHER" id="PTHR48036">
    <property type="entry name" value="SPLICING FACTOR (PAD-1), PUTATIVE (AFU_ORTHOLOGUE AFUA_1G15810)-RELATED"/>
    <property type="match status" value="1"/>
</dbReference>
<feature type="compositionally biased region" description="Basic and acidic residues" evidence="5">
    <location>
        <begin position="88"/>
        <end position="148"/>
    </location>
</feature>
<dbReference type="CDD" id="cd12283">
    <property type="entry name" value="RRM1_RBM39_like"/>
    <property type="match status" value="1"/>
</dbReference>
<dbReference type="SMART" id="SM00360">
    <property type="entry name" value="RRM"/>
    <property type="match status" value="3"/>
</dbReference>
<proteinExistence type="predicted"/>
<dbReference type="AlphaFoldDB" id="A0A7J7E0N7"/>
<dbReference type="Pfam" id="PF15519">
    <property type="entry name" value="RBM39linker"/>
    <property type="match status" value="1"/>
</dbReference>
<dbReference type="FunCoup" id="A0A7J7E0N7">
    <property type="interactions" value="4540"/>
</dbReference>
<accession>A0A7J7E0N7</accession>
<sequence length="595" mass="67340">MDFDEYEYLEKTVENPEAQKAKETANGGNETVKSDVRENNRSRVSKHRSNGKDDKDDERRGSKRSKSEDESRDRVRHKERGSSRHHSPSRDGERERHKSSHEHRDREKDKDMDERKSRDKVRDHDRYRDRKDRGHDSEKERERETERSRRSRSRSERHRSDLDEKERERSHDKELREREREKEFRERDRESRRKKEEVSEPVIDPERDQRTVFAYQISLKADERDVYEFFSRAGKVRDVRLISDRNSRRSKGVGYIEFYDAMSVPMAIALSGQPLFGQPVMVKPSEAEKNLVQSTASTAGALGGGTGPYSGGARRLYVGNLHTNITEDQLRQVFEPFGIVELVQLPLDESGHCKGFGFVQFARLEDARSALNLNGQVEIAGRMIKVSTVTDQPGIQDVATNTGDLDDDEGAGLSLNARSRALLMQKLDRTGTASSITGSLVTPVINTVGITLPTTPIPAVSPLVTPIVQGVIPSVAGLPGAALQLPSVTVPSVDTIGNPSECLLLKNMFDPTAETEPDFDLDIKEDVEEECSKFGHLKHAYVDKNTAGFVYVRFDNTQSAMNAQRSLHGRWFAGKMITATFMTAQTYEAKFPESK</sequence>
<dbReference type="PROSITE" id="PS50102">
    <property type="entry name" value="RRM"/>
    <property type="match status" value="3"/>
</dbReference>
<keyword evidence="8" id="KW-1185">Reference proteome</keyword>
<dbReference type="GO" id="GO:0005634">
    <property type="term" value="C:nucleus"/>
    <property type="evidence" value="ECO:0007669"/>
    <property type="project" value="InterPro"/>
</dbReference>
<dbReference type="Pfam" id="PF00076">
    <property type="entry name" value="RRM_1"/>
    <property type="match status" value="3"/>
</dbReference>
<dbReference type="InterPro" id="IPR000504">
    <property type="entry name" value="RRM_dom"/>
</dbReference>
<dbReference type="FunFam" id="3.30.70.330:FF:000326">
    <property type="entry name" value="RNA-binding protein 39 isoform X1"/>
    <property type="match status" value="1"/>
</dbReference>
<feature type="region of interest" description="Disordered" evidence="5">
    <location>
        <begin position="1"/>
        <end position="203"/>
    </location>
</feature>
<evidence type="ECO:0000256" key="4">
    <source>
        <dbReference type="PROSITE-ProRule" id="PRU00176"/>
    </source>
</evidence>
<gene>
    <name evidence="7" type="ORF">HS088_TW02G01023</name>
</gene>
<dbReference type="FunFam" id="3.30.70.330:FF:000276">
    <property type="entry name" value="Splicing factor, CC1-like protein"/>
    <property type="match status" value="1"/>
</dbReference>
<evidence type="ECO:0000313" key="7">
    <source>
        <dbReference type="EMBL" id="KAF5752004.1"/>
    </source>
</evidence>
<dbReference type="InterPro" id="IPR035979">
    <property type="entry name" value="RBD_domain_sf"/>
</dbReference>
<dbReference type="CDD" id="cd12285">
    <property type="entry name" value="RRM3_RBM39_like"/>
    <property type="match status" value="1"/>
</dbReference>
<dbReference type="SUPFAM" id="SSF54928">
    <property type="entry name" value="RNA-binding domain, RBD"/>
    <property type="match status" value="2"/>
</dbReference>
<dbReference type="Proteomes" id="UP000593562">
    <property type="component" value="Unassembled WGS sequence"/>
</dbReference>
<feature type="domain" description="RRM" evidence="6">
    <location>
        <begin position="501"/>
        <end position="584"/>
    </location>
</feature>
<keyword evidence="3 4" id="KW-0694">RNA-binding</keyword>
<evidence type="ECO:0000259" key="6">
    <source>
        <dbReference type="PROSITE" id="PS50102"/>
    </source>
</evidence>
<dbReference type="InterPro" id="IPR029123">
    <property type="entry name" value="RBM39_linker"/>
</dbReference>
<dbReference type="FunFam" id="3.30.70.330:FF:000601">
    <property type="entry name" value="CC1-like, splicing factor"/>
    <property type="match status" value="1"/>
</dbReference>
<dbReference type="Gene3D" id="3.30.70.330">
    <property type="match status" value="3"/>
</dbReference>
<dbReference type="NCBIfam" id="TIGR01622">
    <property type="entry name" value="SF-CC1"/>
    <property type="match status" value="1"/>
</dbReference>
<feature type="domain" description="RRM" evidence="6">
    <location>
        <begin position="210"/>
        <end position="287"/>
    </location>
</feature>
<keyword evidence="1" id="KW-0597">Phosphoprotein</keyword>
<feature type="compositionally biased region" description="Basic residues" evidence="5">
    <location>
        <begin position="74"/>
        <end position="87"/>
    </location>
</feature>
<feature type="compositionally biased region" description="Basic and acidic residues" evidence="5">
    <location>
        <begin position="32"/>
        <end position="41"/>
    </location>
</feature>
<dbReference type="OrthoDB" id="8123449at2759"/>
<feature type="compositionally biased region" description="Basic and acidic residues" evidence="5">
    <location>
        <begin position="158"/>
        <end position="203"/>
    </location>
</feature>
<organism evidence="7 8">
    <name type="scientific">Tripterygium wilfordii</name>
    <name type="common">Thunder God vine</name>
    <dbReference type="NCBI Taxonomy" id="458696"/>
    <lineage>
        <taxon>Eukaryota</taxon>
        <taxon>Viridiplantae</taxon>
        <taxon>Streptophyta</taxon>
        <taxon>Embryophyta</taxon>
        <taxon>Tracheophyta</taxon>
        <taxon>Spermatophyta</taxon>
        <taxon>Magnoliopsida</taxon>
        <taxon>eudicotyledons</taxon>
        <taxon>Gunneridae</taxon>
        <taxon>Pentapetalae</taxon>
        <taxon>rosids</taxon>
        <taxon>fabids</taxon>
        <taxon>Celastrales</taxon>
        <taxon>Celastraceae</taxon>
        <taxon>Tripterygium</taxon>
    </lineage>
</organism>
<evidence type="ECO:0000313" key="8">
    <source>
        <dbReference type="Proteomes" id="UP000593562"/>
    </source>
</evidence>
<dbReference type="InterPro" id="IPR012677">
    <property type="entry name" value="Nucleotide-bd_a/b_plait_sf"/>
</dbReference>
<evidence type="ECO:0000256" key="3">
    <source>
        <dbReference type="ARBA" id="ARBA00022884"/>
    </source>
</evidence>
<feature type="compositionally biased region" description="Basic and acidic residues" evidence="5">
    <location>
        <begin position="8"/>
        <end position="23"/>
    </location>
</feature>
<feature type="domain" description="RRM" evidence="6">
    <location>
        <begin position="314"/>
        <end position="391"/>
    </location>
</feature>
<keyword evidence="2" id="KW-0677">Repeat</keyword>
<dbReference type="GO" id="GO:0003723">
    <property type="term" value="F:RNA binding"/>
    <property type="evidence" value="ECO:0007669"/>
    <property type="project" value="UniProtKB-UniRule"/>
</dbReference>
<reference evidence="7 8" key="1">
    <citation type="journal article" date="2020" name="Nat. Commun.">
        <title>Genome of Tripterygium wilfordii and identification of cytochrome P450 involved in triptolide biosynthesis.</title>
        <authorList>
            <person name="Tu L."/>
            <person name="Su P."/>
            <person name="Zhang Z."/>
            <person name="Gao L."/>
            <person name="Wang J."/>
            <person name="Hu T."/>
            <person name="Zhou J."/>
            <person name="Zhang Y."/>
            <person name="Zhao Y."/>
            <person name="Liu Y."/>
            <person name="Song Y."/>
            <person name="Tong Y."/>
            <person name="Lu Y."/>
            <person name="Yang J."/>
            <person name="Xu C."/>
            <person name="Jia M."/>
            <person name="Peters R.J."/>
            <person name="Huang L."/>
            <person name="Gao W."/>
        </authorList>
    </citation>
    <scope>NUCLEOTIDE SEQUENCE [LARGE SCALE GENOMIC DNA]</scope>
    <source>
        <strain evidence="8">cv. XIE 37</strain>
        <tissue evidence="7">Leaf</tissue>
    </source>
</reference>